<keyword evidence="5" id="KW-0460">Magnesium</keyword>
<dbReference type="GO" id="GO:0009396">
    <property type="term" value="P:folic acid-containing compound biosynthetic process"/>
    <property type="evidence" value="ECO:0007669"/>
    <property type="project" value="TreeGrafter"/>
</dbReference>
<dbReference type="InterPro" id="IPR024185">
    <property type="entry name" value="FTHF_cligase-like_sf"/>
</dbReference>
<comment type="catalytic activity">
    <reaction evidence="5">
        <text>(6S)-5-formyl-5,6,7,8-tetrahydrofolate + ATP = (6R)-5,10-methenyltetrahydrofolate + ADP + phosphate</text>
        <dbReference type="Rhea" id="RHEA:10488"/>
        <dbReference type="ChEBI" id="CHEBI:30616"/>
        <dbReference type="ChEBI" id="CHEBI:43474"/>
        <dbReference type="ChEBI" id="CHEBI:57455"/>
        <dbReference type="ChEBI" id="CHEBI:57457"/>
        <dbReference type="ChEBI" id="CHEBI:456216"/>
        <dbReference type="EC" id="6.3.3.2"/>
    </reaction>
</comment>
<dbReference type="GO" id="GO:0005524">
    <property type="term" value="F:ATP binding"/>
    <property type="evidence" value="ECO:0007669"/>
    <property type="project" value="UniProtKB-KW"/>
</dbReference>
<dbReference type="Gene3D" id="3.40.50.10420">
    <property type="entry name" value="NagB/RpiA/CoA transferase-like"/>
    <property type="match status" value="1"/>
</dbReference>
<dbReference type="GO" id="GO:0035999">
    <property type="term" value="P:tetrahydrofolate interconversion"/>
    <property type="evidence" value="ECO:0007669"/>
    <property type="project" value="TreeGrafter"/>
</dbReference>
<reference evidence="7" key="1">
    <citation type="submission" date="2017-04" db="EMBL/GenBank/DDBJ databases">
        <authorList>
            <person name="Varghese N."/>
            <person name="Submissions S."/>
        </authorList>
    </citation>
    <scope>NUCLEOTIDE SEQUENCE [LARGE SCALE GENOMIC DNA]</scope>
    <source>
        <strain evidence="7">RKEM611</strain>
    </source>
</reference>
<keyword evidence="7" id="KW-1185">Reference proteome</keyword>
<dbReference type="NCBIfam" id="TIGR02727">
    <property type="entry name" value="MTHFS_bact"/>
    <property type="match status" value="1"/>
</dbReference>
<dbReference type="EC" id="6.3.3.2" evidence="5"/>
<gene>
    <name evidence="6" type="ORF">SAMN06296036_1034</name>
</gene>
<dbReference type="InterPro" id="IPR002698">
    <property type="entry name" value="FTHF_cligase"/>
</dbReference>
<dbReference type="GO" id="GO:0030272">
    <property type="term" value="F:5-formyltetrahydrofolate cyclo-ligase activity"/>
    <property type="evidence" value="ECO:0007669"/>
    <property type="project" value="UniProtKB-EC"/>
</dbReference>
<evidence type="ECO:0000256" key="1">
    <source>
        <dbReference type="ARBA" id="ARBA00010638"/>
    </source>
</evidence>
<evidence type="ECO:0000313" key="6">
    <source>
        <dbReference type="EMBL" id="SME99535.1"/>
    </source>
</evidence>
<dbReference type="PANTHER" id="PTHR23407">
    <property type="entry name" value="ATPASE INHIBITOR/5-FORMYLTETRAHYDROFOLATE CYCLO-LIGASE"/>
    <property type="match status" value="1"/>
</dbReference>
<keyword evidence="5" id="KW-0479">Metal-binding</keyword>
<keyword evidence="2 4" id="KW-0547">Nucleotide-binding</keyword>
<keyword evidence="6" id="KW-0436">Ligase</keyword>
<accession>A0A1Y6BA67</accession>
<evidence type="ECO:0000313" key="7">
    <source>
        <dbReference type="Proteomes" id="UP000192907"/>
    </source>
</evidence>
<dbReference type="STRING" id="1513793.SAMN06296036_1034"/>
<comment type="similarity">
    <text evidence="1 5">Belongs to the 5-formyltetrahydrofolate cyclo-ligase family.</text>
</comment>
<keyword evidence="3 4" id="KW-0067">ATP-binding</keyword>
<dbReference type="RefSeq" id="WP_132316372.1">
    <property type="nucleotide sequence ID" value="NZ_FWZT01000003.1"/>
</dbReference>
<comment type="cofactor">
    <cofactor evidence="5">
        <name>Mg(2+)</name>
        <dbReference type="ChEBI" id="CHEBI:18420"/>
    </cofactor>
</comment>
<proteinExistence type="inferred from homology"/>
<feature type="binding site" evidence="4">
    <location>
        <begin position="4"/>
        <end position="8"/>
    </location>
    <ligand>
        <name>ATP</name>
        <dbReference type="ChEBI" id="CHEBI:30616"/>
    </ligand>
</feature>
<dbReference type="InterPro" id="IPR037171">
    <property type="entry name" value="NagB/RpiA_transferase-like"/>
</dbReference>
<dbReference type="PIRSF" id="PIRSF006806">
    <property type="entry name" value="FTHF_cligase"/>
    <property type="match status" value="1"/>
</dbReference>
<dbReference type="GO" id="GO:0046872">
    <property type="term" value="F:metal ion binding"/>
    <property type="evidence" value="ECO:0007669"/>
    <property type="project" value="UniProtKB-KW"/>
</dbReference>
<feature type="binding site" evidence="4">
    <location>
        <begin position="132"/>
        <end position="140"/>
    </location>
    <ligand>
        <name>ATP</name>
        <dbReference type="ChEBI" id="CHEBI:30616"/>
    </ligand>
</feature>
<evidence type="ECO:0000256" key="3">
    <source>
        <dbReference type="ARBA" id="ARBA00022840"/>
    </source>
</evidence>
<evidence type="ECO:0000256" key="2">
    <source>
        <dbReference type="ARBA" id="ARBA00022741"/>
    </source>
</evidence>
<feature type="binding site" evidence="4">
    <location>
        <position position="54"/>
    </location>
    <ligand>
        <name>substrate</name>
    </ligand>
</feature>
<evidence type="ECO:0000256" key="4">
    <source>
        <dbReference type="PIRSR" id="PIRSR006806-1"/>
    </source>
</evidence>
<feature type="binding site" evidence="4">
    <location>
        <position position="49"/>
    </location>
    <ligand>
        <name>substrate</name>
    </ligand>
</feature>
<organism evidence="6 7">
    <name type="scientific">Pseudobacteriovorax antillogorgiicola</name>
    <dbReference type="NCBI Taxonomy" id="1513793"/>
    <lineage>
        <taxon>Bacteria</taxon>
        <taxon>Pseudomonadati</taxon>
        <taxon>Bdellovibrionota</taxon>
        <taxon>Oligoflexia</taxon>
        <taxon>Oligoflexales</taxon>
        <taxon>Pseudobacteriovoracaceae</taxon>
        <taxon>Pseudobacteriovorax</taxon>
    </lineage>
</organism>
<dbReference type="SUPFAM" id="SSF100950">
    <property type="entry name" value="NagB/RpiA/CoA transferase-like"/>
    <property type="match status" value="1"/>
</dbReference>
<name>A0A1Y6BA67_9BACT</name>
<dbReference type="OrthoDB" id="9801938at2"/>
<dbReference type="AlphaFoldDB" id="A0A1Y6BA67"/>
<sequence>MDKKQQLRNDMRVLRKTLPQRKDQETAIHKHLISYLLDRNHKGRILSYLAVQDELDLEPVHQMCLQSGLSLAVPKVLDWKAGIMEFFEWPKDGVFNENRVGILEPRDTATVEPATGDIVLVPCLAIDKRGYRLGYGGGFYDRFLAKHPDLTTICPVFDKQFISRVPAEPYDQPIQFACLSSGLTSLNL</sequence>
<evidence type="ECO:0000256" key="5">
    <source>
        <dbReference type="RuleBase" id="RU361279"/>
    </source>
</evidence>
<protein>
    <recommendedName>
        <fullName evidence="5">5-formyltetrahydrofolate cyclo-ligase</fullName>
        <ecNumber evidence="5">6.3.3.2</ecNumber>
    </recommendedName>
</protein>
<dbReference type="Proteomes" id="UP000192907">
    <property type="component" value="Unassembled WGS sequence"/>
</dbReference>
<dbReference type="Pfam" id="PF01812">
    <property type="entry name" value="5-FTHF_cyc-lig"/>
    <property type="match status" value="1"/>
</dbReference>
<dbReference type="EMBL" id="FWZT01000003">
    <property type="protein sequence ID" value="SME99535.1"/>
    <property type="molecule type" value="Genomic_DNA"/>
</dbReference>
<dbReference type="PANTHER" id="PTHR23407:SF1">
    <property type="entry name" value="5-FORMYLTETRAHYDROFOLATE CYCLO-LIGASE"/>
    <property type="match status" value="1"/>
</dbReference>